<accession>F2QD39</accession>
<reference evidence="1 2" key="1">
    <citation type="journal article" date="2011" name="J. Bacteriol.">
        <title>Genome of Streptococcus oralis strain Uo5.</title>
        <authorList>
            <person name="Reichmann P."/>
            <person name="Nuhn M."/>
            <person name="Denapaite D."/>
            <person name="Bruckner R."/>
            <person name="Henrich B."/>
            <person name="Maurer P."/>
            <person name="Rieger M."/>
            <person name="Klages S."/>
            <person name="Reinhard R."/>
            <person name="Hakenbeck R."/>
        </authorList>
    </citation>
    <scope>NUCLEOTIDE SEQUENCE [LARGE SCALE GENOMIC DNA]</scope>
    <source>
        <strain evidence="1 2">Uo5</strain>
    </source>
</reference>
<proteinExistence type="predicted"/>
<dbReference type="KEGG" id="sor:SOR_0898"/>
<dbReference type="Proteomes" id="UP000008131">
    <property type="component" value="Chromosome"/>
</dbReference>
<dbReference type="EMBL" id="FR720602">
    <property type="protein sequence ID" value="CBZ00557.1"/>
    <property type="molecule type" value="Genomic_DNA"/>
</dbReference>
<organism evidence="1 2">
    <name type="scientific">Streptococcus oralis (strain Uo5)</name>
    <dbReference type="NCBI Taxonomy" id="927666"/>
    <lineage>
        <taxon>Bacteria</taxon>
        <taxon>Bacillati</taxon>
        <taxon>Bacillota</taxon>
        <taxon>Bacilli</taxon>
        <taxon>Lactobacillales</taxon>
        <taxon>Streptococcaceae</taxon>
        <taxon>Streptococcus</taxon>
    </lineage>
</organism>
<gene>
    <name evidence="1" type="ordered locus">SOR_0898</name>
</gene>
<evidence type="ECO:0000313" key="2">
    <source>
        <dbReference type="Proteomes" id="UP000008131"/>
    </source>
</evidence>
<sequence>MGRQWCFRVWIIGESILQAKRLIAIFKDFTSSEYSSRQVHLRNFIVT</sequence>
<evidence type="ECO:0000313" key="1">
    <source>
        <dbReference type="EMBL" id="CBZ00557.1"/>
    </source>
</evidence>
<protein>
    <submittedName>
        <fullName evidence="1">Uncharacterized protein</fullName>
    </submittedName>
</protein>
<dbReference type="HOGENOM" id="CLU_3173794_0_0_9"/>
<dbReference type="AlphaFoldDB" id="F2QD39"/>
<name>F2QD39_STROU</name>